<organism evidence="1 2">
    <name type="scientific">Carnegiea gigantea</name>
    <dbReference type="NCBI Taxonomy" id="171969"/>
    <lineage>
        <taxon>Eukaryota</taxon>
        <taxon>Viridiplantae</taxon>
        <taxon>Streptophyta</taxon>
        <taxon>Embryophyta</taxon>
        <taxon>Tracheophyta</taxon>
        <taxon>Spermatophyta</taxon>
        <taxon>Magnoliopsida</taxon>
        <taxon>eudicotyledons</taxon>
        <taxon>Gunneridae</taxon>
        <taxon>Pentapetalae</taxon>
        <taxon>Caryophyllales</taxon>
        <taxon>Cactineae</taxon>
        <taxon>Cactaceae</taxon>
        <taxon>Cactoideae</taxon>
        <taxon>Echinocereeae</taxon>
        <taxon>Carnegiea</taxon>
    </lineage>
</organism>
<dbReference type="PANTHER" id="PTHR33710">
    <property type="entry name" value="BNAC02G09200D PROTEIN"/>
    <property type="match status" value="1"/>
</dbReference>
<reference evidence="1" key="1">
    <citation type="submission" date="2022-04" db="EMBL/GenBank/DDBJ databases">
        <title>Carnegiea gigantea Genome sequencing and assembly v2.</title>
        <authorList>
            <person name="Copetti D."/>
            <person name="Sanderson M.J."/>
            <person name="Burquez A."/>
            <person name="Wojciechowski M.F."/>
        </authorList>
    </citation>
    <scope>NUCLEOTIDE SEQUENCE</scope>
    <source>
        <strain evidence="1">SGP5-SGP5p</strain>
        <tissue evidence="1">Aerial part</tissue>
    </source>
</reference>
<dbReference type="Proteomes" id="UP001153076">
    <property type="component" value="Unassembled WGS sequence"/>
</dbReference>
<evidence type="ECO:0000313" key="1">
    <source>
        <dbReference type="EMBL" id="KAJ8444593.1"/>
    </source>
</evidence>
<evidence type="ECO:0000313" key="2">
    <source>
        <dbReference type="Proteomes" id="UP001153076"/>
    </source>
</evidence>
<name>A0A9Q1KJP1_9CARY</name>
<accession>A0A9Q1KJP1</accession>
<dbReference type="PANTHER" id="PTHR33710:SF64">
    <property type="entry name" value="ENDONUCLEASE_EXONUCLEASE_PHOSPHATASE DOMAIN-CONTAINING PROTEIN"/>
    <property type="match status" value="1"/>
</dbReference>
<comment type="caution">
    <text evidence="1">The sequence shown here is derived from an EMBL/GenBank/DDBJ whole genome shotgun (WGS) entry which is preliminary data.</text>
</comment>
<dbReference type="EMBL" id="JAKOGI010000093">
    <property type="protein sequence ID" value="KAJ8444593.1"/>
    <property type="molecule type" value="Genomic_DNA"/>
</dbReference>
<gene>
    <name evidence="1" type="ORF">Cgig2_013872</name>
</gene>
<keyword evidence="2" id="KW-1185">Reference proteome</keyword>
<sequence>MSQKERSRIFPACIQHCGRQEFSYEGAFFTLTNKTVWSRIDRALHNELWYESHDFIHVHYMSQGLSGHTPIILSFPHYPKPRKLAAEIIILQSITQLCDLLNNKRKALTSIFHIQDQNNERVEAFEEVSKVLSWYYKGLLGRMENYRTHIDLQVMDLGKSLTIE</sequence>
<protein>
    <submittedName>
        <fullName evidence="1">Uncharacterized protein</fullName>
    </submittedName>
</protein>
<dbReference type="AlphaFoldDB" id="A0A9Q1KJP1"/>
<dbReference type="OrthoDB" id="1930966at2759"/>
<proteinExistence type="predicted"/>